<keyword evidence="3" id="KW-1185">Reference proteome</keyword>
<feature type="region of interest" description="Disordered" evidence="1">
    <location>
        <begin position="41"/>
        <end position="86"/>
    </location>
</feature>
<evidence type="ECO:0000256" key="1">
    <source>
        <dbReference type="SAM" id="MobiDB-lite"/>
    </source>
</evidence>
<proteinExistence type="predicted"/>
<gene>
    <name evidence="2" type="ORF">CSKR_104340</name>
</gene>
<organism evidence="2 3">
    <name type="scientific">Clonorchis sinensis</name>
    <name type="common">Chinese liver fluke</name>
    <dbReference type="NCBI Taxonomy" id="79923"/>
    <lineage>
        <taxon>Eukaryota</taxon>
        <taxon>Metazoa</taxon>
        <taxon>Spiralia</taxon>
        <taxon>Lophotrochozoa</taxon>
        <taxon>Platyhelminthes</taxon>
        <taxon>Trematoda</taxon>
        <taxon>Digenea</taxon>
        <taxon>Opisthorchiida</taxon>
        <taxon>Opisthorchiata</taxon>
        <taxon>Opisthorchiidae</taxon>
        <taxon>Clonorchis</taxon>
    </lineage>
</organism>
<dbReference type="InParanoid" id="A0A419QDR0"/>
<reference evidence="2 3" key="1">
    <citation type="journal article" date="2018" name="Biotechnol. Adv.">
        <title>Improved genomic resources and new bioinformatic workflow for the carcinogenic parasite Clonorchis sinensis: Biotechnological implications.</title>
        <authorList>
            <person name="Wang D."/>
            <person name="Korhonen P.K."/>
            <person name="Gasser R.B."/>
            <person name="Young N.D."/>
        </authorList>
    </citation>
    <scope>NUCLEOTIDE SEQUENCE [LARGE SCALE GENOMIC DNA]</scope>
    <source>
        <strain evidence="2">Cs-k2</strain>
    </source>
</reference>
<dbReference type="EMBL" id="NIRI02000042">
    <property type="protein sequence ID" value="KAG5451571.1"/>
    <property type="molecule type" value="Genomic_DNA"/>
</dbReference>
<comment type="caution">
    <text evidence="2">The sequence shown here is derived from an EMBL/GenBank/DDBJ whole genome shotgun (WGS) entry which is preliminary data.</text>
</comment>
<evidence type="ECO:0000313" key="2">
    <source>
        <dbReference type="EMBL" id="KAG5451571.1"/>
    </source>
</evidence>
<evidence type="ECO:0000313" key="3">
    <source>
        <dbReference type="Proteomes" id="UP000286415"/>
    </source>
</evidence>
<accession>A0A419QDR0</accession>
<protein>
    <submittedName>
        <fullName evidence="2">Uncharacterized protein</fullName>
    </submittedName>
</protein>
<feature type="compositionally biased region" description="Basic and acidic residues" evidence="1">
    <location>
        <begin position="74"/>
        <end position="86"/>
    </location>
</feature>
<dbReference type="AlphaFoldDB" id="A0A419QDR0"/>
<sequence length="176" mass="19953">MTSKPSIMCDPAGLQNMHQTLWLAAVSTIEYRLTIITTPSASNSRPKQVASKLDAADEHPKKKRFPEAQPIDSTEAKRPAHVNRDHQRCCADFRSKQPQPLPWRHVNPTDHEFPASQSTLKEVNSPWSTSWDRGYLLPSHIKRNSELGRDLSSISEKDNAITLHHMTLLQTHFRGS</sequence>
<dbReference type="Proteomes" id="UP000286415">
    <property type="component" value="Unassembled WGS sequence"/>
</dbReference>
<reference evidence="2 3" key="2">
    <citation type="journal article" date="2021" name="Genomics">
        <title>High-quality reference genome for Clonorchis sinensis.</title>
        <authorList>
            <person name="Young N.D."/>
            <person name="Stroehlein A.J."/>
            <person name="Kinkar L."/>
            <person name="Wang T."/>
            <person name="Sohn W.M."/>
            <person name="Chang B.C.H."/>
            <person name="Kaur P."/>
            <person name="Weisz D."/>
            <person name="Dudchenko O."/>
            <person name="Aiden E.L."/>
            <person name="Korhonen P.K."/>
            <person name="Gasser R.B."/>
        </authorList>
    </citation>
    <scope>NUCLEOTIDE SEQUENCE [LARGE SCALE GENOMIC DNA]</scope>
    <source>
        <strain evidence="2">Cs-k2</strain>
    </source>
</reference>
<name>A0A419QDR0_CLOSI</name>